<evidence type="ECO:0000256" key="4">
    <source>
        <dbReference type="ARBA" id="ARBA00023268"/>
    </source>
</evidence>
<dbReference type="PROSITE" id="PS00012">
    <property type="entry name" value="PHOSPHOPANTETHEINE"/>
    <property type="match status" value="1"/>
</dbReference>
<dbReference type="InterPro" id="IPR006162">
    <property type="entry name" value="Ppantetheine_attach_site"/>
</dbReference>
<feature type="compositionally biased region" description="Basic and acidic residues" evidence="6">
    <location>
        <begin position="1158"/>
        <end position="1173"/>
    </location>
</feature>
<dbReference type="SMART" id="SM00827">
    <property type="entry name" value="PKS_AT"/>
    <property type="match status" value="2"/>
</dbReference>
<dbReference type="FunFam" id="1.10.1200.10:FF:000007">
    <property type="entry name" value="Probable polyketide synthase pks17"/>
    <property type="match status" value="1"/>
</dbReference>
<dbReference type="InterPro" id="IPR045851">
    <property type="entry name" value="AMP-bd_C_sf"/>
</dbReference>
<dbReference type="Pfam" id="PF08659">
    <property type="entry name" value="KR"/>
    <property type="match status" value="1"/>
</dbReference>
<dbReference type="InterPro" id="IPR014030">
    <property type="entry name" value="Ketoacyl_synth_N"/>
</dbReference>
<dbReference type="InterPro" id="IPR032821">
    <property type="entry name" value="PKS_assoc"/>
</dbReference>
<dbReference type="Gene3D" id="3.40.50.12780">
    <property type="entry name" value="N-terminal domain of ligase-like"/>
    <property type="match status" value="1"/>
</dbReference>
<keyword evidence="5" id="KW-0012">Acyltransferase</keyword>
<dbReference type="InterPro" id="IPR020806">
    <property type="entry name" value="PKS_PP-bd"/>
</dbReference>
<dbReference type="InterPro" id="IPR029058">
    <property type="entry name" value="AB_hydrolase_fold"/>
</dbReference>
<feature type="domain" description="Carrier" evidence="7">
    <location>
        <begin position="3047"/>
        <end position="3124"/>
    </location>
</feature>
<dbReference type="Pfam" id="PF02801">
    <property type="entry name" value="Ketoacyl-synt_C"/>
    <property type="match status" value="2"/>
</dbReference>
<feature type="compositionally biased region" description="Low complexity" evidence="6">
    <location>
        <begin position="3022"/>
        <end position="3035"/>
    </location>
</feature>
<dbReference type="InterPro" id="IPR020845">
    <property type="entry name" value="AMP-binding_CS"/>
</dbReference>
<dbReference type="InterPro" id="IPR014043">
    <property type="entry name" value="Acyl_transferase_dom"/>
</dbReference>
<dbReference type="EC" id="6.2.1.26" evidence="9"/>
<dbReference type="GO" id="GO:0004315">
    <property type="term" value="F:3-oxoacyl-[acyl-carrier-protein] synthase activity"/>
    <property type="evidence" value="ECO:0007669"/>
    <property type="project" value="InterPro"/>
</dbReference>
<dbReference type="SMART" id="SM01294">
    <property type="entry name" value="PKS_PP_betabranch"/>
    <property type="match status" value="1"/>
</dbReference>
<dbReference type="Gene3D" id="1.10.1200.10">
    <property type="entry name" value="ACP-like"/>
    <property type="match status" value="3"/>
</dbReference>
<evidence type="ECO:0000313" key="9">
    <source>
        <dbReference type="EMBL" id="MQY06283.1"/>
    </source>
</evidence>
<dbReference type="GO" id="GO:0004312">
    <property type="term" value="F:fatty acid synthase activity"/>
    <property type="evidence" value="ECO:0007669"/>
    <property type="project" value="TreeGrafter"/>
</dbReference>
<dbReference type="InterPro" id="IPR014031">
    <property type="entry name" value="Ketoacyl_synth_C"/>
</dbReference>
<dbReference type="Pfam" id="PF22621">
    <property type="entry name" value="CurL-like_PKS_C"/>
    <property type="match status" value="1"/>
</dbReference>
<protein>
    <submittedName>
        <fullName evidence="9">2-succinylbenzoate--CoA ligase</fullName>
        <ecNumber evidence="9">6.2.1.26</ecNumber>
    </submittedName>
</protein>
<evidence type="ECO:0000256" key="6">
    <source>
        <dbReference type="SAM" id="MobiDB-lite"/>
    </source>
</evidence>
<keyword evidence="3" id="KW-0808">Transferase</keyword>
<dbReference type="CDD" id="cd08956">
    <property type="entry name" value="KR_3_FAS_SDR_x"/>
    <property type="match status" value="1"/>
</dbReference>
<dbReference type="Gene3D" id="3.30.300.30">
    <property type="match status" value="1"/>
</dbReference>
<sequence>MLRTELIRPLHELLAANARRHGDKTAFSDARRAVTHAGLDRRTARLAGHLAAHPDGPRLRPGDRAALLLGNRVEMAEGYLAVTRAGGIGVPLDPRGTDAELAYLLADSGARVVLTTAALAGRVAALDLPGGPPRLVVAGEGPVPPGALPYEELAGTEPAGPARDDLPLDAPAWMLYTSGTTGRPKGVLSSQRSCLWSVAACYVPVPGLTADDRVLWPLPLFHSLSHIACVLAVTAAGASAHLLDGFAPDDVLEALAERSTTFLAGVPAMYHQLVRAARTQGVTAPDLRVCLVGGAVTTAELHRSFQDAFGIALLDAYGSTETCGAITVNRPDGPRVAGSCGQPVPGLDVRLVDPDTGADVGPDTEGEVWVRGPSVMLGYHDRPEETAAALRDGWYRTGDLARRDAGGFFTVTGRIGELIIRGGENIHPGEVEEALRAVPGVADIAVAGRPHEVLGEVPVAYVVPGPGGFDARELLAVARERLSPHKVPEEVYEIDRVPRTGSGKTRRHALLTGPARLRAAAAPPPPAEDAAPDAAVAAALRARLLETPAPARARVLTDLVQTEVAALYDLPDGTAARPGTAFRDLGLTSAHAVALRARLTRATGLRLPVTLAFDHPTPEAVARHLAASLLGTEPAGAAPAAPAADPGDPIAVVGMACRLPGGITSPEDLWRLVTEEGEAIGPFPGDRGWDLHALYDPEPGRPGRSYVKEGGFLDDAGGFDAAFFGISPREALAMDPQQRLLLETSWEVLERAGIDPAAVRGTEVGVYAGVMYHDYATGPGTVPADLEGYRSTGSSGAVASGRIAYALGLQGPAVTVDTACSSSLVALHLAARALRAGECELAIAGGVAVMARPGSFVEFSRQRALAPDGRAKAFADAADGTAWSEGVGVVLLERLSDARRAGHRVLAVLRGSAVNQDGASNGLTAPSGPAQERVIRRALADAGLSAADVDAVEAHGTGTALGDPIEAGALLATYGQDRPADRPLWLGSLKSNIGHAQAAAGVAGVIKTVQALRHGVLPRTLHVDAPSSRVDWSSGAVELLTEARPWPATGRPARAAVSAFGVSGTNAHVILEQVPESAPDEPEPLQPTAAPQPLTARDPDALQEQAARLVDEPEPLQATALPRPLSARDPDALREQADEPEPLPGTALPRPLSVRNPDALREQAARPADEPERQQPTALPWILSARDPDALREQAARLADRPDAGIADVGYALATTRAQLEHRAVLVATGSDQAREALRAFAAGGEVPGVVTGTAAPVSAPVLVFPGQGAQWAGMGAELLESSPVFAARIAECEQALAPLTGWSLTGVLREEPGAPSLERVDVVQPVSFAVMVALAAVWESLGVVPAAVVGHSQGEIAAACVAGALTLQDAARVVALRARAIARRLAGHGAMLAVELPAERVAARLPGGVEIAVVNGPAATVLAGAPGPVDALLAAFEAEGVRARRLPVDYASHTSHVAAVEDDLRRDLAGIVPAPPRTPFYSTTEGRWITGTALDAAYWYRNLREPVRFGAAVAALARDGHRVFAECSSHPVLTSAIEEALDAADISGVVTGTLRRGDGGPARLIASAGHLWAHGVPVRWRALFDGLPVRPVDLPTYPFQHRRYWLIPERTADEPTAPPLYGLTWNRHTGPAEPRPAGTRIVHVAPGEGGPERVREATGRVLAELQALPDTGAHLVVVTSGAVALRDPAEVTDPEAAAVWGLVRSAQSELPGRITLVDTDAPGGPLPDLPEGEPQVLFRDGRPYTPRLAALPAARPAAPLRPGGTVLITGGTGTLGGLVARHLVTAHGARDLLLVSRSGPAAPGAPELIHELAALGARVRVVAADVARRDEVARVLAEIPGEHPLTAVVHAAGTLDDGVVEALTPGRLDAVLAGKADAAAHLDELTRDADLAWFALFSSAAGTFGNPGQGNYAAANAYLDALAHARRARGLPAVSLAWGWWEAESGLTARIDAASAARHRRSGVLPMPTEAALALLDAGLAAAHPAPVPVALDLPGLRERAAAEPVHPLLRDLVPPAAPEPPAAGRDAEPGYAELAPAERKRVLLDLVRRHAAAVLGHSGADAVAPDRPFKEAGFDSLTAVELRNRLAGPTGLRVPATAVFDHPTPARLAAHLAAEIGGEEATPAPAPAPAPAARPADDDPIAIVSIGCRYPGGAVDPDGFWRLVHDGVDAMTDLPTDRGWNLDAYDPDPDRPGTYYVRKGSFVDATGFDAEFFGISALEAVAMDPQQRLLLEVTWELLERAGLDPHGLRGAPVGVFTGVIHHDYTKLLSPPPPELEGYRLTGTAGSVASGRIAYTLGLNGPAITVDTACSSSLVALHLAAHALRRGECDLAIAGGATVMATMDNYIDFSRQRGLAPDGRAKAFAAAADGTAWSEGVGLLLLERLSDARRAGHEVLGIIRGSALNQDGASNGLTAPSGPAQAGVIRRALADAGLSAADVDAVEGHGTGTTLGDPIEVRALVETYGRERDPDRPLWLGSVKSNIGHSQAAGGVAGVIKMLLAMRHGVLPRTLHVDAPTPEADWSAGTVRLLTGNRPWERGERPRRAAVSAFGVSGTNTHVILEEPPAEPPAVQPREEQGEPPVAALPPLVLSGGSAAGLRAQAGRLLDRLEGRTDLKDIAYSLVTTRAALAHRAVVVGEDRAALLAGLAALRDGAPHPALVEGAGSTPASGPVLVFPGQGAQWAGMGAELLESSPVFAARIAECEQALAPLTGWSLTGVLREEPGAPSLERVDVVQPVSFAVMVALAAVWESLGVVPAAVVGHSQGEIAAACVAGALSLEDAARVVTLRSQAIARTLAGRGGMLAVALPAEKTADRLPDGVEIAVVNGPAATVVGGAPEALDALERDLAAEGVRVRRIAVDYASHTGQVEAVRDDLLTALAGLRPAAPRVPYHSAAEVRRIEDAGLDAAYWYRSLRGRVRFGETVAALAAEGHRVFLEVSAHPVLTPSIQEALEDAGVTGVVAGTLRRDDGGAGRLLASAAELWTRGVPVDWTRIHAGTGAARVPLPTYAFQHRPYWPQVREAAGPETAPAAAPAEPDDRLAGLPPEQRDAALLELVAAEAGATVGSPDPLAADTVFFDVGFTSIRATELRNRLTARTGIRLSPTVAFDHVTPAMLAEHLGDLLDAETTKEGVS</sequence>
<dbReference type="SUPFAM" id="SSF52151">
    <property type="entry name" value="FabD/lysophospholipase-like"/>
    <property type="match status" value="2"/>
</dbReference>
<comment type="caution">
    <text evidence="9">The sequence shown here is derived from an EMBL/GenBank/DDBJ whole genome shotgun (WGS) entry which is preliminary data.</text>
</comment>
<dbReference type="SUPFAM" id="SSF55048">
    <property type="entry name" value="Probable ACP-binding domain of malonyl-CoA ACP transacylase"/>
    <property type="match status" value="2"/>
</dbReference>
<dbReference type="EMBL" id="WEGH01000003">
    <property type="protein sequence ID" value="MQY06283.1"/>
    <property type="molecule type" value="Genomic_DNA"/>
</dbReference>
<dbReference type="InterPro" id="IPR036291">
    <property type="entry name" value="NAD(P)-bd_dom_sf"/>
</dbReference>
<dbReference type="InterPro" id="IPR057326">
    <property type="entry name" value="KR_dom"/>
</dbReference>
<dbReference type="SUPFAM" id="SSF47336">
    <property type="entry name" value="ACP-like"/>
    <property type="match status" value="3"/>
</dbReference>
<dbReference type="PROSITE" id="PS50075">
    <property type="entry name" value="CARRIER"/>
    <property type="match status" value="3"/>
</dbReference>
<dbReference type="PANTHER" id="PTHR43775:SF51">
    <property type="entry name" value="INACTIVE PHENOLPHTHIOCEROL SYNTHESIS POLYKETIDE SYNTHASE TYPE I PKS1-RELATED"/>
    <property type="match status" value="1"/>
</dbReference>
<keyword evidence="10" id="KW-1185">Reference proteome</keyword>
<dbReference type="FunFam" id="3.40.47.10:FF:000019">
    <property type="entry name" value="Polyketide synthase type I"/>
    <property type="match status" value="2"/>
</dbReference>
<dbReference type="SUPFAM" id="SSF53901">
    <property type="entry name" value="Thiolase-like"/>
    <property type="match status" value="2"/>
</dbReference>
<dbReference type="PROSITE" id="PS00455">
    <property type="entry name" value="AMP_BINDING"/>
    <property type="match status" value="1"/>
</dbReference>
<dbReference type="SUPFAM" id="SSF53474">
    <property type="entry name" value="alpha/beta-Hydrolases"/>
    <property type="match status" value="1"/>
</dbReference>
<feature type="region of interest" description="Disordered" evidence="6">
    <location>
        <begin position="1110"/>
        <end position="1183"/>
    </location>
</feature>
<dbReference type="Pfam" id="PF00109">
    <property type="entry name" value="ketoacyl-synt"/>
    <property type="match status" value="2"/>
</dbReference>
<dbReference type="InterPro" id="IPR018201">
    <property type="entry name" value="Ketoacyl_synth_AS"/>
</dbReference>
<dbReference type="Gene3D" id="3.40.47.10">
    <property type="match status" value="2"/>
</dbReference>
<dbReference type="Pfam" id="PF16197">
    <property type="entry name" value="KAsynt_C_assoc"/>
    <property type="match status" value="2"/>
</dbReference>
<dbReference type="InterPro" id="IPR020841">
    <property type="entry name" value="PKS_Beta-ketoAc_synthase_dom"/>
</dbReference>
<feature type="region of interest" description="Disordered" evidence="6">
    <location>
        <begin position="1075"/>
        <end position="1095"/>
    </location>
</feature>
<organism evidence="9 10">
    <name type="scientific">Actinomadura macrotermitis</name>
    <dbReference type="NCBI Taxonomy" id="2585200"/>
    <lineage>
        <taxon>Bacteria</taxon>
        <taxon>Bacillati</taxon>
        <taxon>Actinomycetota</taxon>
        <taxon>Actinomycetes</taxon>
        <taxon>Streptosporangiales</taxon>
        <taxon>Thermomonosporaceae</taxon>
        <taxon>Actinomadura</taxon>
    </lineage>
</organism>
<evidence type="ECO:0000313" key="10">
    <source>
        <dbReference type="Proteomes" id="UP000487268"/>
    </source>
</evidence>
<dbReference type="InterPro" id="IPR016039">
    <property type="entry name" value="Thiolase-like"/>
</dbReference>
<dbReference type="SMART" id="SM00825">
    <property type="entry name" value="PKS_KS"/>
    <property type="match status" value="2"/>
</dbReference>
<dbReference type="GO" id="GO:0031177">
    <property type="term" value="F:phosphopantetheine binding"/>
    <property type="evidence" value="ECO:0007669"/>
    <property type="project" value="InterPro"/>
</dbReference>
<dbReference type="Pfam" id="PF00550">
    <property type="entry name" value="PP-binding"/>
    <property type="match status" value="3"/>
</dbReference>
<accession>A0A7K0BYN4</accession>
<dbReference type="InterPro" id="IPR001227">
    <property type="entry name" value="Ac_transferase_dom_sf"/>
</dbReference>
<dbReference type="InterPro" id="IPR025110">
    <property type="entry name" value="AMP-bd_C"/>
</dbReference>
<keyword evidence="1" id="KW-0596">Phosphopantetheine</keyword>
<dbReference type="Gene3D" id="3.30.70.3290">
    <property type="match status" value="3"/>
</dbReference>
<feature type="domain" description="Ketosynthase family 3 (KS3)" evidence="8">
    <location>
        <begin position="647"/>
        <end position="1073"/>
    </location>
</feature>
<evidence type="ECO:0000256" key="3">
    <source>
        <dbReference type="ARBA" id="ARBA00022679"/>
    </source>
</evidence>
<dbReference type="Pfam" id="PF00501">
    <property type="entry name" value="AMP-binding"/>
    <property type="match status" value="1"/>
</dbReference>
<evidence type="ECO:0000259" key="7">
    <source>
        <dbReference type="PROSITE" id="PS50075"/>
    </source>
</evidence>
<keyword evidence="9" id="KW-0436">Ligase</keyword>
<feature type="domain" description="Carrier" evidence="7">
    <location>
        <begin position="2043"/>
        <end position="2118"/>
    </location>
</feature>
<dbReference type="InterPro" id="IPR016035">
    <property type="entry name" value="Acyl_Trfase/lysoPLipase"/>
</dbReference>
<evidence type="ECO:0000256" key="5">
    <source>
        <dbReference type="ARBA" id="ARBA00023315"/>
    </source>
</evidence>
<dbReference type="PROSITE" id="PS52004">
    <property type="entry name" value="KS3_2"/>
    <property type="match status" value="2"/>
</dbReference>
<dbReference type="Pfam" id="PF00698">
    <property type="entry name" value="Acyl_transf_1"/>
    <property type="match status" value="2"/>
</dbReference>
<dbReference type="InterPro" id="IPR013968">
    <property type="entry name" value="PKS_KR"/>
</dbReference>
<dbReference type="InterPro" id="IPR050091">
    <property type="entry name" value="PKS_NRPS_Biosynth_Enz"/>
</dbReference>
<proteinExistence type="predicted"/>
<dbReference type="SMART" id="SM00822">
    <property type="entry name" value="PKS_KR"/>
    <property type="match status" value="1"/>
</dbReference>
<feature type="compositionally biased region" description="Basic and acidic residues" evidence="6">
    <location>
        <begin position="1126"/>
        <end position="1137"/>
    </location>
</feature>
<dbReference type="GO" id="GO:0008756">
    <property type="term" value="F:o-succinylbenzoate-CoA ligase activity"/>
    <property type="evidence" value="ECO:0007669"/>
    <property type="project" value="UniProtKB-EC"/>
</dbReference>
<dbReference type="CDD" id="cd00833">
    <property type="entry name" value="PKS"/>
    <property type="match status" value="2"/>
</dbReference>
<dbReference type="InterPro" id="IPR042099">
    <property type="entry name" value="ANL_N_sf"/>
</dbReference>
<dbReference type="SMART" id="SM00823">
    <property type="entry name" value="PKS_PP"/>
    <property type="match status" value="3"/>
</dbReference>
<name>A0A7K0BYN4_9ACTN</name>
<dbReference type="InterPro" id="IPR016036">
    <property type="entry name" value="Malonyl_transacylase_ACP-bd"/>
</dbReference>
<dbReference type="InterPro" id="IPR036736">
    <property type="entry name" value="ACP-like_sf"/>
</dbReference>
<dbReference type="SUPFAM" id="SSF51735">
    <property type="entry name" value="NAD(P)-binding Rossmann-fold domains"/>
    <property type="match status" value="2"/>
</dbReference>
<dbReference type="InterPro" id="IPR000873">
    <property type="entry name" value="AMP-dep_synth/lig_dom"/>
</dbReference>
<dbReference type="RefSeq" id="WP_207709789.1">
    <property type="nucleotide sequence ID" value="NZ_WEGH01000003.1"/>
</dbReference>
<feature type="domain" description="Ketosynthase family 3 (KS3)" evidence="8">
    <location>
        <begin position="2140"/>
        <end position="2564"/>
    </location>
</feature>
<dbReference type="Gene3D" id="3.40.366.10">
    <property type="entry name" value="Malonyl-Coenzyme A Acyl Carrier Protein, domain 2"/>
    <property type="match status" value="2"/>
</dbReference>
<feature type="domain" description="Carrier" evidence="7">
    <location>
        <begin position="554"/>
        <end position="629"/>
    </location>
</feature>
<dbReference type="Gene3D" id="3.40.50.720">
    <property type="entry name" value="NAD(P)-binding Rossmann-like Domain"/>
    <property type="match status" value="1"/>
</dbReference>
<dbReference type="FunFam" id="3.40.366.10:FF:000002">
    <property type="entry name" value="Probable polyketide synthase 2"/>
    <property type="match status" value="2"/>
</dbReference>
<dbReference type="Pfam" id="PF13193">
    <property type="entry name" value="AMP-binding_C"/>
    <property type="match status" value="1"/>
</dbReference>
<dbReference type="Proteomes" id="UP000487268">
    <property type="component" value="Unassembled WGS sequence"/>
</dbReference>
<dbReference type="PROSITE" id="PS00606">
    <property type="entry name" value="KS3_1"/>
    <property type="match status" value="2"/>
</dbReference>
<dbReference type="SUPFAM" id="SSF56801">
    <property type="entry name" value="Acetyl-CoA synthetase-like"/>
    <property type="match status" value="1"/>
</dbReference>
<reference evidence="9 10" key="1">
    <citation type="submission" date="2019-10" db="EMBL/GenBank/DDBJ databases">
        <title>Actinomadura rubteroloni sp. nov. and Actinomadura macrotermitis sp. nov., isolated from the gut of fungus growing-termite Macrotermes natalensis.</title>
        <authorList>
            <person name="Benndorf R."/>
            <person name="Martin K."/>
            <person name="Kuefner M."/>
            <person name="De Beer W."/>
            <person name="Kaster A.-K."/>
            <person name="Vollmers J."/>
            <person name="Poulsen M."/>
            <person name="Beemelmanns C."/>
        </authorList>
    </citation>
    <scope>NUCLEOTIDE SEQUENCE [LARGE SCALE GENOMIC DNA]</scope>
    <source>
        <strain evidence="9 10">RB68</strain>
    </source>
</reference>
<evidence type="ECO:0000256" key="1">
    <source>
        <dbReference type="ARBA" id="ARBA00022450"/>
    </source>
</evidence>
<evidence type="ECO:0000256" key="2">
    <source>
        <dbReference type="ARBA" id="ARBA00022553"/>
    </source>
</evidence>
<keyword evidence="4" id="KW-0511">Multifunctional enzyme</keyword>
<feature type="region of interest" description="Disordered" evidence="6">
    <location>
        <begin position="3022"/>
        <end position="3044"/>
    </location>
</feature>
<dbReference type="InterPro" id="IPR009081">
    <property type="entry name" value="PP-bd_ACP"/>
</dbReference>
<evidence type="ECO:0000259" key="8">
    <source>
        <dbReference type="PROSITE" id="PS52004"/>
    </source>
</evidence>
<keyword evidence="2" id="KW-0597">Phosphoprotein</keyword>
<gene>
    <name evidence="9" type="primary">menE_4</name>
    <name evidence="9" type="ORF">ACRB68_43710</name>
</gene>
<dbReference type="PANTHER" id="PTHR43775">
    <property type="entry name" value="FATTY ACID SYNTHASE"/>
    <property type="match status" value="1"/>
</dbReference>
<dbReference type="GO" id="GO:0006633">
    <property type="term" value="P:fatty acid biosynthetic process"/>
    <property type="evidence" value="ECO:0007669"/>
    <property type="project" value="InterPro"/>
</dbReference>